<evidence type="ECO:0000259" key="3">
    <source>
        <dbReference type="Pfam" id="PF00881"/>
    </source>
</evidence>
<gene>
    <name evidence="4" type="ORF">PM10SUCC1_00820</name>
</gene>
<accession>A0A9W6GJ14</accession>
<dbReference type="RefSeq" id="WP_281832271.1">
    <property type="nucleotide sequence ID" value="NZ_BSDY01000001.1"/>
</dbReference>
<dbReference type="InterPro" id="IPR029479">
    <property type="entry name" value="Nitroreductase"/>
</dbReference>
<evidence type="ECO:0000256" key="1">
    <source>
        <dbReference type="ARBA" id="ARBA00007118"/>
    </source>
</evidence>
<reference evidence="4" key="1">
    <citation type="submission" date="2022-12" db="EMBL/GenBank/DDBJ databases">
        <title>Reference genome sequencing for broad-spectrum identification of bacterial and archaeal isolates by mass spectrometry.</title>
        <authorList>
            <person name="Sekiguchi Y."/>
            <person name="Tourlousse D.M."/>
        </authorList>
    </citation>
    <scope>NUCLEOTIDE SEQUENCE</scope>
    <source>
        <strain evidence="4">10succ1</strain>
    </source>
</reference>
<dbReference type="Pfam" id="PF00881">
    <property type="entry name" value="Nitroreductase"/>
    <property type="match status" value="1"/>
</dbReference>
<comment type="caution">
    <text evidence="4">The sequence shown here is derived from an EMBL/GenBank/DDBJ whole genome shotgun (WGS) entry which is preliminary data.</text>
</comment>
<proteinExistence type="inferred from homology"/>
<keyword evidence="5" id="KW-1185">Reference proteome</keyword>
<name>A0A9W6GJ14_9FUSO</name>
<organism evidence="4 5">
    <name type="scientific">Propionigenium maris DSM 9537</name>
    <dbReference type="NCBI Taxonomy" id="1123000"/>
    <lineage>
        <taxon>Bacteria</taxon>
        <taxon>Fusobacteriati</taxon>
        <taxon>Fusobacteriota</taxon>
        <taxon>Fusobacteriia</taxon>
        <taxon>Fusobacteriales</taxon>
        <taxon>Fusobacteriaceae</taxon>
        <taxon>Propionigenium</taxon>
    </lineage>
</organism>
<comment type="similarity">
    <text evidence="1">Belongs to the nitroreductase family.</text>
</comment>
<dbReference type="EMBL" id="BSDY01000001">
    <property type="protein sequence ID" value="GLI54567.1"/>
    <property type="molecule type" value="Genomic_DNA"/>
</dbReference>
<evidence type="ECO:0000313" key="5">
    <source>
        <dbReference type="Proteomes" id="UP001144471"/>
    </source>
</evidence>
<dbReference type="CDD" id="cd02062">
    <property type="entry name" value="Nitro_FMN_reductase"/>
    <property type="match status" value="1"/>
</dbReference>
<dbReference type="InterPro" id="IPR000415">
    <property type="entry name" value="Nitroreductase-like"/>
</dbReference>
<dbReference type="AlphaFoldDB" id="A0A9W6GJ14"/>
<sequence>MYNILDTIRNRRTTRSFTDEIIKEEELMTLLEAGRYAPSGHNDQPWFFTVIQNYEMIKDLNEKSKKTLNPNDEFVNELLARSNHDLFYGARTVIIVSYNDEAVSQIEGVSAATQNICLQAEAMGIGTCWNGLVKRALGEVYRDELTEKYNIPEGHTPYFAIAVGYIKNKNTSKIERKGHYFEIIK</sequence>
<evidence type="ECO:0000313" key="4">
    <source>
        <dbReference type="EMBL" id="GLI54567.1"/>
    </source>
</evidence>
<dbReference type="SUPFAM" id="SSF55469">
    <property type="entry name" value="FMN-dependent nitroreductase-like"/>
    <property type="match status" value="1"/>
</dbReference>
<dbReference type="GO" id="GO:0016491">
    <property type="term" value="F:oxidoreductase activity"/>
    <property type="evidence" value="ECO:0007669"/>
    <property type="project" value="UniProtKB-KW"/>
</dbReference>
<feature type="domain" description="Nitroreductase" evidence="3">
    <location>
        <begin position="8"/>
        <end position="165"/>
    </location>
</feature>
<dbReference type="PANTHER" id="PTHR43673:SF10">
    <property type="entry name" value="NADH DEHYDROGENASE_NAD(P)H NITROREDUCTASE XCC3605-RELATED"/>
    <property type="match status" value="1"/>
</dbReference>
<dbReference type="PANTHER" id="PTHR43673">
    <property type="entry name" value="NAD(P)H NITROREDUCTASE YDGI-RELATED"/>
    <property type="match status" value="1"/>
</dbReference>
<protein>
    <submittedName>
        <fullName evidence="4">Nitroreductase</fullName>
    </submittedName>
</protein>
<dbReference type="Proteomes" id="UP001144471">
    <property type="component" value="Unassembled WGS sequence"/>
</dbReference>
<dbReference type="Gene3D" id="3.40.109.10">
    <property type="entry name" value="NADH Oxidase"/>
    <property type="match status" value="1"/>
</dbReference>
<keyword evidence="2" id="KW-0560">Oxidoreductase</keyword>
<evidence type="ECO:0000256" key="2">
    <source>
        <dbReference type="ARBA" id="ARBA00023002"/>
    </source>
</evidence>